<dbReference type="InterPro" id="IPR002035">
    <property type="entry name" value="VWF_A"/>
</dbReference>
<dbReference type="PROSITE" id="PS50004">
    <property type="entry name" value="C2"/>
    <property type="match status" value="2"/>
</dbReference>
<dbReference type="Proteomes" id="UP000001064">
    <property type="component" value="Unassembled WGS sequence"/>
</dbReference>
<dbReference type="InterPro" id="IPR000008">
    <property type="entry name" value="C2_dom"/>
</dbReference>
<evidence type="ECO:0008006" key="9">
    <source>
        <dbReference type="Google" id="ProtNLM"/>
    </source>
</evidence>
<dbReference type="InterPro" id="IPR010734">
    <property type="entry name" value="Copine_C"/>
</dbReference>
<keyword evidence="3" id="KW-0677">Repeat</keyword>
<dbReference type="Gene3D" id="2.60.40.150">
    <property type="entry name" value="C2 domain"/>
    <property type="match status" value="2"/>
</dbReference>
<dbReference type="InterPro" id="IPR036465">
    <property type="entry name" value="vWFA_dom_sf"/>
</dbReference>
<dbReference type="PANTHER" id="PTHR10857">
    <property type="entry name" value="COPINE"/>
    <property type="match status" value="1"/>
</dbReference>
<dbReference type="AlphaFoldDB" id="F0ZGA3"/>
<dbReference type="SMART" id="SM00327">
    <property type="entry name" value="VWA"/>
    <property type="match status" value="1"/>
</dbReference>
<evidence type="ECO:0000256" key="1">
    <source>
        <dbReference type="ARBA" id="ARBA00009048"/>
    </source>
</evidence>
<feature type="domain" description="C2" evidence="5">
    <location>
        <begin position="127"/>
        <end position="247"/>
    </location>
</feature>
<evidence type="ECO:0000259" key="5">
    <source>
        <dbReference type="PROSITE" id="PS50004"/>
    </source>
</evidence>
<dbReference type="GO" id="GO:0046872">
    <property type="term" value="F:metal ion binding"/>
    <property type="evidence" value="ECO:0007669"/>
    <property type="project" value="UniProtKB-KW"/>
</dbReference>
<dbReference type="Pfam" id="PF00168">
    <property type="entry name" value="C2"/>
    <property type="match status" value="2"/>
</dbReference>
<dbReference type="InterPro" id="IPR045052">
    <property type="entry name" value="Copine"/>
</dbReference>
<comment type="similarity">
    <text evidence="1">Belongs to the copine family.</text>
</comment>
<dbReference type="eggNOG" id="KOG1327">
    <property type="taxonomic scope" value="Eukaryota"/>
</dbReference>
<proteinExistence type="inferred from homology"/>
<dbReference type="OrthoDB" id="5855668at2759"/>
<evidence type="ECO:0000259" key="6">
    <source>
        <dbReference type="PROSITE" id="PS50234"/>
    </source>
</evidence>
<dbReference type="PROSITE" id="PS50234">
    <property type="entry name" value="VWFA"/>
    <property type="match status" value="1"/>
</dbReference>
<evidence type="ECO:0000313" key="8">
    <source>
        <dbReference type="Proteomes" id="UP000001064"/>
    </source>
</evidence>
<dbReference type="GO" id="GO:0005544">
    <property type="term" value="F:calcium-dependent phospholipid binding"/>
    <property type="evidence" value="ECO:0000318"/>
    <property type="project" value="GO_Central"/>
</dbReference>
<dbReference type="GeneID" id="10503848"/>
<dbReference type="SUPFAM" id="SSF49562">
    <property type="entry name" value="C2 domain (Calcium/lipid-binding domain, CaLB)"/>
    <property type="match status" value="2"/>
</dbReference>
<organism evidence="7 8">
    <name type="scientific">Dictyostelium purpureum</name>
    <name type="common">Slime mold</name>
    <dbReference type="NCBI Taxonomy" id="5786"/>
    <lineage>
        <taxon>Eukaryota</taxon>
        <taxon>Amoebozoa</taxon>
        <taxon>Evosea</taxon>
        <taxon>Eumycetozoa</taxon>
        <taxon>Dictyostelia</taxon>
        <taxon>Dictyosteliales</taxon>
        <taxon>Dictyosteliaceae</taxon>
        <taxon>Dictyostelium</taxon>
    </lineage>
</organism>
<dbReference type="InParanoid" id="F0ZGA3"/>
<keyword evidence="4" id="KW-0106">Calcium</keyword>
<dbReference type="EMBL" id="GL871010">
    <property type="protein sequence ID" value="EGC37026.1"/>
    <property type="molecule type" value="Genomic_DNA"/>
</dbReference>
<dbReference type="SMART" id="SM00239">
    <property type="entry name" value="C2"/>
    <property type="match status" value="2"/>
</dbReference>
<feature type="domain" description="VWFA" evidence="6">
    <location>
        <begin position="286"/>
        <end position="509"/>
    </location>
</feature>
<dbReference type="VEuPathDB" id="AmoebaDB:DICPUDRAFT_150419"/>
<reference evidence="8" key="1">
    <citation type="journal article" date="2011" name="Genome Biol.">
        <title>Comparative genomics of the social amoebae Dictyostelium discoideum and Dictyostelium purpureum.</title>
        <authorList>
            <consortium name="US DOE Joint Genome Institute (JGI-PGF)"/>
            <person name="Sucgang R."/>
            <person name="Kuo A."/>
            <person name="Tian X."/>
            <person name="Salerno W."/>
            <person name="Parikh A."/>
            <person name="Feasley C.L."/>
            <person name="Dalin E."/>
            <person name="Tu H."/>
            <person name="Huang E."/>
            <person name="Barry K."/>
            <person name="Lindquist E."/>
            <person name="Shapiro H."/>
            <person name="Bruce D."/>
            <person name="Schmutz J."/>
            <person name="Salamov A."/>
            <person name="Fey P."/>
            <person name="Gaudet P."/>
            <person name="Anjard C."/>
            <person name="Babu M.M."/>
            <person name="Basu S."/>
            <person name="Bushmanova Y."/>
            <person name="van der Wel H."/>
            <person name="Katoh-Kurasawa M."/>
            <person name="Dinh C."/>
            <person name="Coutinho P.M."/>
            <person name="Saito T."/>
            <person name="Elias M."/>
            <person name="Schaap P."/>
            <person name="Kay R.R."/>
            <person name="Henrissat B."/>
            <person name="Eichinger L."/>
            <person name="Rivero F."/>
            <person name="Putnam N.H."/>
            <person name="West C.M."/>
            <person name="Loomis W.F."/>
            <person name="Chisholm R.L."/>
            <person name="Shaulsky G."/>
            <person name="Strassmann J.E."/>
            <person name="Queller D.C."/>
            <person name="Kuspa A."/>
            <person name="Grigoriev I.V."/>
        </authorList>
    </citation>
    <scope>NUCLEOTIDE SEQUENCE [LARGE SCALE GENOMIC DNA]</scope>
    <source>
        <strain evidence="8">QSDP1</strain>
    </source>
</reference>
<evidence type="ECO:0000256" key="4">
    <source>
        <dbReference type="ARBA" id="ARBA00022837"/>
    </source>
</evidence>
<keyword evidence="2" id="KW-0479">Metal-binding</keyword>
<dbReference type="PANTHER" id="PTHR10857:SF30">
    <property type="entry name" value="COPINE-B-RELATED"/>
    <property type="match status" value="1"/>
</dbReference>
<keyword evidence="8" id="KW-1185">Reference proteome</keyword>
<dbReference type="Pfam" id="PF07002">
    <property type="entry name" value="Copine"/>
    <property type="match status" value="1"/>
</dbReference>
<gene>
    <name evidence="7" type="ORF">DICPUDRAFT_150419</name>
</gene>
<dbReference type="CDD" id="cd04047">
    <property type="entry name" value="C2B_Copine"/>
    <property type="match status" value="1"/>
</dbReference>
<protein>
    <recommendedName>
        <fullName evidence="9">C2 domain-containing protein</fullName>
    </recommendedName>
</protein>
<dbReference type="InterPro" id="IPR035892">
    <property type="entry name" value="C2_domain_sf"/>
</dbReference>
<dbReference type="InterPro" id="IPR037768">
    <property type="entry name" value="C2B_Copine"/>
</dbReference>
<name>F0ZGA3_DICPU</name>
<dbReference type="Gene3D" id="3.40.50.410">
    <property type="entry name" value="von Willebrand factor, type A domain"/>
    <property type="match status" value="1"/>
</dbReference>
<dbReference type="CDD" id="cd04048">
    <property type="entry name" value="C2A_Copine"/>
    <property type="match status" value="1"/>
</dbReference>
<dbReference type="KEGG" id="dpp:DICPUDRAFT_150419"/>
<dbReference type="GO" id="GO:0071277">
    <property type="term" value="P:cellular response to calcium ion"/>
    <property type="evidence" value="ECO:0000318"/>
    <property type="project" value="GO_Central"/>
</dbReference>
<dbReference type="SUPFAM" id="SSF53300">
    <property type="entry name" value="vWA-like"/>
    <property type="match status" value="1"/>
</dbReference>
<evidence type="ECO:0000256" key="3">
    <source>
        <dbReference type="ARBA" id="ARBA00022737"/>
    </source>
</evidence>
<dbReference type="RefSeq" id="XP_003286454.1">
    <property type="nucleotide sequence ID" value="XM_003286406.1"/>
</dbReference>
<dbReference type="OMA" id="WAHESIN"/>
<evidence type="ECO:0000256" key="2">
    <source>
        <dbReference type="ARBA" id="ARBA00022723"/>
    </source>
</evidence>
<dbReference type="GO" id="GO:0005886">
    <property type="term" value="C:plasma membrane"/>
    <property type="evidence" value="ECO:0000318"/>
    <property type="project" value="GO_Central"/>
</dbReference>
<evidence type="ECO:0000313" key="7">
    <source>
        <dbReference type="EMBL" id="EGC37026.1"/>
    </source>
</evidence>
<feature type="domain" description="C2" evidence="5">
    <location>
        <begin position="1"/>
        <end position="120"/>
    </location>
</feature>
<sequence>MEPVISTTKVELRFRCKNLKNSDTFSKNDARIYMFLKNKTSDWVFFGKTETVKNNNSPEFSTKFTVEYHFEEIQKLQFVVIDIDKEIKLLKDLDKSDEIGDYETTLSNILSRPGRISIGKLNKNGEETGTIEITAEEIYQTKQNIILQLEGKNLDKKDTFGKSDPFFRLYKAGATSGPLIVYESETLDPTFKRMNFRLEEVCGGDFFRELTFEFYDWDKHSKPDLIGTFRTNLDEILRGKLEFELINPKKIEKKDYKNSGTIKFFDARLCSSPTFLDYINGGCQLNLIVAIDCTMSNKEPHEITSLHHGCEEFPTQYGKAISAVGGLLSSYDTDGMIDVIGFGADIKSILPHAHEDCFPFSLREDSEVYGVQGVLKLYYENIKKIKLYGPTHFEKIIEYAQKKSSKGFSQDKQHYTILLILTDGEIFDMDKTINELIKSSKESPLSVVIVGLGNENFENMKKLNGEYGKLKSQGKEASRDIVSFVQFNLYKDNPELICHATLKDFPSQFLSFFESKNIIPNPPRQFIPLN</sequence>
<dbReference type="FunFam" id="2.60.40.150:FF:000219">
    <property type="entry name" value="Copine-E"/>
    <property type="match status" value="1"/>
</dbReference>
<accession>F0ZGA3</accession>
<dbReference type="FunFam" id="3.40.50.410:FF:000147">
    <property type="entry name" value="Copine family protein"/>
    <property type="match status" value="1"/>
</dbReference>
<dbReference type="GO" id="GO:0005829">
    <property type="term" value="C:cytosol"/>
    <property type="evidence" value="ECO:0007669"/>
    <property type="project" value="UniProtKB-ARBA"/>
</dbReference>